<dbReference type="Gene3D" id="3.30.1060.10">
    <property type="entry name" value="Peptide methionine sulphoxide reductase MsrA"/>
    <property type="match status" value="1"/>
</dbReference>
<proteinExistence type="inferred from homology"/>
<evidence type="ECO:0000256" key="2">
    <source>
        <dbReference type="ARBA" id="ARBA00047806"/>
    </source>
</evidence>
<evidence type="ECO:0000259" key="5">
    <source>
        <dbReference type="Pfam" id="PF01625"/>
    </source>
</evidence>
<organism evidence="6 7">
    <name type="scientific">Caenispirillum bisanense</name>
    <dbReference type="NCBI Taxonomy" id="414052"/>
    <lineage>
        <taxon>Bacteria</taxon>
        <taxon>Pseudomonadati</taxon>
        <taxon>Pseudomonadota</taxon>
        <taxon>Alphaproteobacteria</taxon>
        <taxon>Rhodospirillales</taxon>
        <taxon>Novispirillaceae</taxon>
        <taxon>Caenispirillum</taxon>
    </lineage>
</organism>
<dbReference type="Pfam" id="PF01625">
    <property type="entry name" value="PMSR"/>
    <property type="match status" value="1"/>
</dbReference>
<feature type="domain" description="Peptide methionine sulphoxide reductase MsrA" evidence="5">
    <location>
        <begin position="4"/>
        <end position="151"/>
    </location>
</feature>
<comment type="function">
    <text evidence="4">Has an important function as a repair enzyme for proteins that have been inactivated by oxidation. Catalyzes the reversible oxidation-reduction of methionine sulfoxide in proteins to methionine.</text>
</comment>
<comment type="similarity">
    <text evidence="4">Belongs to the MsrA Met sulfoxide reductase family.</text>
</comment>
<keyword evidence="7" id="KW-1185">Reference proteome</keyword>
<dbReference type="EMBL" id="OCNJ01000005">
    <property type="protein sequence ID" value="SOD96475.1"/>
    <property type="molecule type" value="Genomic_DNA"/>
</dbReference>
<dbReference type="PANTHER" id="PTHR43774">
    <property type="entry name" value="PEPTIDE METHIONINE SULFOXIDE REDUCTASE"/>
    <property type="match status" value="1"/>
</dbReference>
<dbReference type="PANTHER" id="PTHR43774:SF1">
    <property type="entry name" value="PEPTIDE METHIONINE SULFOXIDE REDUCTASE MSRA 2"/>
    <property type="match status" value="1"/>
</dbReference>
<evidence type="ECO:0000313" key="6">
    <source>
        <dbReference type="EMBL" id="SOD96475.1"/>
    </source>
</evidence>
<dbReference type="InterPro" id="IPR036509">
    <property type="entry name" value="Met_Sox_Rdtase_MsrA_sf"/>
</dbReference>
<dbReference type="SUPFAM" id="SSF55068">
    <property type="entry name" value="Peptide methionine sulfoxide reductase"/>
    <property type="match status" value="1"/>
</dbReference>
<evidence type="ECO:0000256" key="4">
    <source>
        <dbReference type="HAMAP-Rule" id="MF_01401"/>
    </source>
</evidence>
<reference evidence="6 7" key="1">
    <citation type="submission" date="2017-09" db="EMBL/GenBank/DDBJ databases">
        <authorList>
            <person name="Ehlers B."/>
            <person name="Leendertz F.H."/>
        </authorList>
    </citation>
    <scope>NUCLEOTIDE SEQUENCE [LARGE SCALE GENOMIC DNA]</scope>
    <source>
        <strain evidence="6 7">USBA 140</strain>
    </source>
</reference>
<dbReference type="RefSeq" id="WP_097279710.1">
    <property type="nucleotide sequence ID" value="NZ_OCNJ01000005.1"/>
</dbReference>
<dbReference type="GO" id="GO:0033744">
    <property type="term" value="F:L-methionine:thioredoxin-disulfide S-oxidoreductase activity"/>
    <property type="evidence" value="ECO:0007669"/>
    <property type="project" value="RHEA"/>
</dbReference>
<keyword evidence="1 4" id="KW-0560">Oxidoreductase</keyword>
<dbReference type="AlphaFoldDB" id="A0A286GLQ5"/>
<comment type="catalytic activity">
    <reaction evidence="2 4">
        <text>L-methionyl-[protein] + [thioredoxin]-disulfide + H2O = L-methionyl-(S)-S-oxide-[protein] + [thioredoxin]-dithiol</text>
        <dbReference type="Rhea" id="RHEA:14217"/>
        <dbReference type="Rhea" id="RHEA-COMP:10698"/>
        <dbReference type="Rhea" id="RHEA-COMP:10700"/>
        <dbReference type="Rhea" id="RHEA-COMP:12313"/>
        <dbReference type="Rhea" id="RHEA-COMP:12315"/>
        <dbReference type="ChEBI" id="CHEBI:15377"/>
        <dbReference type="ChEBI" id="CHEBI:16044"/>
        <dbReference type="ChEBI" id="CHEBI:29950"/>
        <dbReference type="ChEBI" id="CHEBI:44120"/>
        <dbReference type="ChEBI" id="CHEBI:50058"/>
        <dbReference type="EC" id="1.8.4.11"/>
    </reaction>
</comment>
<evidence type="ECO:0000256" key="1">
    <source>
        <dbReference type="ARBA" id="ARBA00023002"/>
    </source>
</evidence>
<dbReference type="Proteomes" id="UP000219621">
    <property type="component" value="Unassembled WGS sequence"/>
</dbReference>
<evidence type="ECO:0000313" key="7">
    <source>
        <dbReference type="Proteomes" id="UP000219621"/>
    </source>
</evidence>
<gene>
    <name evidence="4" type="primary">msrA</name>
    <name evidence="6" type="ORF">SAMN05421508_105345</name>
</gene>
<name>A0A286GLQ5_9PROT</name>
<protein>
    <recommendedName>
        <fullName evidence="4">Peptide methionine sulfoxide reductase MsrA</fullName>
        <shortName evidence="4">Protein-methionine-S-oxide reductase</shortName>
        <ecNumber evidence="4">1.8.4.11</ecNumber>
    </recommendedName>
    <alternativeName>
        <fullName evidence="4">Peptide-methionine (S)-S-oxide reductase</fullName>
        <shortName evidence="4">Peptide Met(O) reductase</shortName>
    </alternativeName>
</protein>
<feature type="active site" evidence="4">
    <location>
        <position position="10"/>
    </location>
</feature>
<dbReference type="HAMAP" id="MF_01401">
    <property type="entry name" value="MsrA"/>
    <property type="match status" value="1"/>
</dbReference>
<dbReference type="InterPro" id="IPR002569">
    <property type="entry name" value="Met_Sox_Rdtase_MsrA_dom"/>
</dbReference>
<dbReference type="NCBIfam" id="TIGR00401">
    <property type="entry name" value="msrA"/>
    <property type="match status" value="1"/>
</dbReference>
<dbReference type="OrthoDB" id="4174719at2"/>
<dbReference type="EC" id="1.8.4.11" evidence="4"/>
<comment type="catalytic activity">
    <reaction evidence="3 4">
        <text>[thioredoxin]-disulfide + L-methionine + H2O = L-methionine (S)-S-oxide + [thioredoxin]-dithiol</text>
        <dbReference type="Rhea" id="RHEA:19993"/>
        <dbReference type="Rhea" id="RHEA-COMP:10698"/>
        <dbReference type="Rhea" id="RHEA-COMP:10700"/>
        <dbReference type="ChEBI" id="CHEBI:15377"/>
        <dbReference type="ChEBI" id="CHEBI:29950"/>
        <dbReference type="ChEBI" id="CHEBI:50058"/>
        <dbReference type="ChEBI" id="CHEBI:57844"/>
        <dbReference type="ChEBI" id="CHEBI:58772"/>
        <dbReference type="EC" id="1.8.4.11"/>
    </reaction>
</comment>
<evidence type="ECO:0000256" key="3">
    <source>
        <dbReference type="ARBA" id="ARBA00048782"/>
    </source>
</evidence>
<accession>A0A286GLQ5</accession>
<sequence length="162" mass="18003">MAIATFAAGCFWGVEEAFRRIPGVTATLVGYTGGTVPDPSYEQVCTDRTGHAEAVRVEYDPAQVSYEDLLEVFWKVHDPTQKNRQGFDVGSQYRSAIFVHDAAQRAAAEASLRENDESDRFPRPIVTAIVDAGAFYEAEDYHQQYMAKRGRGTAVCGMPSRW</sequence>
<dbReference type="GO" id="GO:0008113">
    <property type="term" value="F:peptide-methionine (S)-S-oxide reductase activity"/>
    <property type="evidence" value="ECO:0007669"/>
    <property type="project" value="UniProtKB-UniRule"/>
</dbReference>